<dbReference type="InterPro" id="IPR039859">
    <property type="entry name" value="PFA4/ZDH16/20/ERF2-like"/>
</dbReference>
<keyword evidence="7 9" id="KW-0472">Membrane</keyword>
<gene>
    <name evidence="11" type="ORF">F3Y22_tig00110654pilonHSYRG00044</name>
</gene>
<dbReference type="InterPro" id="IPR007770">
    <property type="entry name" value="DMP"/>
</dbReference>
<feature type="transmembrane region" description="Helical" evidence="9">
    <location>
        <begin position="204"/>
        <end position="227"/>
    </location>
</feature>
<keyword evidence="4 9" id="KW-0808">Transferase</keyword>
<dbReference type="Proteomes" id="UP000436088">
    <property type="component" value="Unassembled WGS sequence"/>
</dbReference>
<evidence type="ECO:0000256" key="3">
    <source>
        <dbReference type="ARBA" id="ARBA00008707"/>
    </source>
</evidence>
<feature type="transmembrane region" description="Helical" evidence="9">
    <location>
        <begin position="81"/>
        <end position="104"/>
    </location>
</feature>
<comment type="catalytic activity">
    <reaction evidence="9">
        <text>L-cysteinyl-[protein] + hexadecanoyl-CoA = S-hexadecanoyl-L-cysteinyl-[protein] + CoA</text>
        <dbReference type="Rhea" id="RHEA:36683"/>
        <dbReference type="Rhea" id="RHEA-COMP:10131"/>
        <dbReference type="Rhea" id="RHEA-COMP:11032"/>
        <dbReference type="ChEBI" id="CHEBI:29950"/>
        <dbReference type="ChEBI" id="CHEBI:57287"/>
        <dbReference type="ChEBI" id="CHEBI:57379"/>
        <dbReference type="ChEBI" id="CHEBI:74151"/>
        <dbReference type="EC" id="2.3.1.225"/>
    </reaction>
</comment>
<feature type="transmembrane region" description="Helical" evidence="9">
    <location>
        <begin position="247"/>
        <end position="274"/>
    </location>
</feature>
<evidence type="ECO:0000256" key="6">
    <source>
        <dbReference type="ARBA" id="ARBA00022989"/>
    </source>
</evidence>
<dbReference type="GO" id="GO:0006612">
    <property type="term" value="P:protein targeting to membrane"/>
    <property type="evidence" value="ECO:0007669"/>
    <property type="project" value="TreeGrafter"/>
</dbReference>
<feature type="domain" description="Palmitoyltransferase DHHC" evidence="10">
    <location>
        <begin position="160"/>
        <end position="284"/>
    </location>
</feature>
<dbReference type="PANTHER" id="PTHR22883">
    <property type="entry name" value="ZINC FINGER DHHC DOMAIN CONTAINING PROTEIN"/>
    <property type="match status" value="1"/>
</dbReference>
<dbReference type="AlphaFoldDB" id="A0A6A2ZXR6"/>
<sequence>MYRTPFPAQFSDSHRRIIDHNPTPVRAYQVWKGSNKFFLGGRVIFGPDVRPVFLTISLIVIPVVLFCAFVSRRIISAFDNHLGDLIVAVLILLTIYDLILLLLTSGRDPGIIPRNSHPPEPEEDYSTMSTDWLGSQSSSGVPNLPPTKDVVVNGMIVKVKYCHTCMLYRPPRCSHCSICNNCVERFDHHCPWVGQCIGKRNYRFFFMFVFSTTVLCLYVFVFCWINIKKIMAEYRCNLWSAFVKSPVSAVLILYTFVTAWFVGGLTVFHLYLIFTNQTTYENFRYRYDLKRNPYNRGCIRNIFEVFLSKIPESKSNFREKDKVDSYSLIGSSLSFRPMTADRPKRSFDIEMGKRQTVVAEDFEEISNWIDRVGVLERCGTEPRHTMQSDKSDWDMSPELSVLAEDFAMEYSFNDRKEEGSCLVKGMLSLCDKSHCFDRFWGSKKARAICAMDIKAVEHEQPLLKNMETGSGENVREEPQTVSLSPHVPNTVPDFNKQRPMQNRVCFFLSFTDSYRDERGKVRYGVATFRGLWVMNGKVELSAEEANKYKLKFIDFLHALMSVMIFMALVLFDRNVVNCFHPEAEEESNELWLMVLPASIGAIGCY</sequence>
<dbReference type="Pfam" id="PF01529">
    <property type="entry name" value="DHHC"/>
    <property type="match status" value="1"/>
</dbReference>
<accession>A0A6A2ZXR6</accession>
<dbReference type="PROSITE" id="PS50216">
    <property type="entry name" value="DHHC"/>
    <property type="match status" value="1"/>
</dbReference>
<evidence type="ECO:0000259" key="10">
    <source>
        <dbReference type="Pfam" id="PF01529"/>
    </source>
</evidence>
<name>A0A6A2ZXR6_HIBSY</name>
<comment type="similarity">
    <text evidence="3">Belongs to the plant DMP1 protein family.</text>
</comment>
<evidence type="ECO:0000313" key="12">
    <source>
        <dbReference type="Proteomes" id="UP000436088"/>
    </source>
</evidence>
<comment type="similarity">
    <text evidence="2 9">Belongs to the DHHC palmitoyltransferase family.</text>
</comment>
<evidence type="ECO:0000256" key="7">
    <source>
        <dbReference type="ARBA" id="ARBA00023136"/>
    </source>
</evidence>
<evidence type="ECO:0000256" key="5">
    <source>
        <dbReference type="ARBA" id="ARBA00022692"/>
    </source>
</evidence>
<dbReference type="PANTHER" id="PTHR22883:SF324">
    <property type="entry name" value="S-ACYLTRANSFERASE"/>
    <property type="match status" value="1"/>
</dbReference>
<dbReference type="Pfam" id="PF05078">
    <property type="entry name" value="DUF679"/>
    <property type="match status" value="1"/>
</dbReference>
<dbReference type="EC" id="2.3.1.225" evidence="9"/>
<comment type="subcellular location">
    <subcellularLocation>
        <location evidence="1">Endomembrane system</location>
        <topology evidence="1">Multi-pass membrane protein</topology>
    </subcellularLocation>
</comment>
<evidence type="ECO:0000256" key="9">
    <source>
        <dbReference type="RuleBase" id="RU079119"/>
    </source>
</evidence>
<keyword evidence="5 9" id="KW-0812">Transmembrane</keyword>
<keyword evidence="6 9" id="KW-1133">Transmembrane helix</keyword>
<evidence type="ECO:0000256" key="1">
    <source>
        <dbReference type="ARBA" id="ARBA00004127"/>
    </source>
</evidence>
<dbReference type="GO" id="GO:0005783">
    <property type="term" value="C:endoplasmic reticulum"/>
    <property type="evidence" value="ECO:0007669"/>
    <property type="project" value="TreeGrafter"/>
</dbReference>
<evidence type="ECO:0000313" key="11">
    <source>
        <dbReference type="EMBL" id="KAE8696628.1"/>
    </source>
</evidence>
<dbReference type="InterPro" id="IPR001594">
    <property type="entry name" value="Palmitoyltrfase_DHHC"/>
</dbReference>
<keyword evidence="12" id="KW-1185">Reference proteome</keyword>
<feature type="transmembrane region" description="Helical" evidence="9">
    <location>
        <begin position="552"/>
        <end position="571"/>
    </location>
</feature>
<reference evidence="11" key="1">
    <citation type="submission" date="2019-09" db="EMBL/GenBank/DDBJ databases">
        <title>Draft genome information of white flower Hibiscus syriacus.</title>
        <authorList>
            <person name="Kim Y.-M."/>
        </authorList>
    </citation>
    <scope>NUCLEOTIDE SEQUENCE [LARGE SCALE GENOMIC DNA]</scope>
    <source>
        <strain evidence="11">YM2019G1</strain>
    </source>
</reference>
<evidence type="ECO:0000256" key="4">
    <source>
        <dbReference type="ARBA" id="ARBA00022679"/>
    </source>
</evidence>
<dbReference type="GO" id="GO:0019706">
    <property type="term" value="F:protein-cysteine S-palmitoyltransferase activity"/>
    <property type="evidence" value="ECO:0007669"/>
    <property type="project" value="UniProtKB-EC"/>
</dbReference>
<evidence type="ECO:0000256" key="8">
    <source>
        <dbReference type="ARBA" id="ARBA00023315"/>
    </source>
</evidence>
<organism evidence="11 12">
    <name type="scientific">Hibiscus syriacus</name>
    <name type="common">Rose of Sharon</name>
    <dbReference type="NCBI Taxonomy" id="106335"/>
    <lineage>
        <taxon>Eukaryota</taxon>
        <taxon>Viridiplantae</taxon>
        <taxon>Streptophyta</taxon>
        <taxon>Embryophyta</taxon>
        <taxon>Tracheophyta</taxon>
        <taxon>Spermatophyta</taxon>
        <taxon>Magnoliopsida</taxon>
        <taxon>eudicotyledons</taxon>
        <taxon>Gunneridae</taxon>
        <taxon>Pentapetalae</taxon>
        <taxon>rosids</taxon>
        <taxon>malvids</taxon>
        <taxon>Malvales</taxon>
        <taxon>Malvaceae</taxon>
        <taxon>Malvoideae</taxon>
        <taxon>Hibiscus</taxon>
    </lineage>
</organism>
<proteinExistence type="inferred from homology"/>
<comment type="caution">
    <text evidence="11">The sequence shown here is derived from an EMBL/GenBank/DDBJ whole genome shotgun (WGS) entry which is preliminary data.</text>
</comment>
<evidence type="ECO:0000256" key="2">
    <source>
        <dbReference type="ARBA" id="ARBA00008574"/>
    </source>
</evidence>
<keyword evidence="8 9" id="KW-0012">Acyltransferase</keyword>
<dbReference type="EMBL" id="VEPZ02001063">
    <property type="protein sequence ID" value="KAE8696628.1"/>
    <property type="molecule type" value="Genomic_DNA"/>
</dbReference>
<comment type="domain">
    <text evidence="9">The DHHC domain is required for palmitoyltransferase activity.</text>
</comment>
<dbReference type="GO" id="GO:0005794">
    <property type="term" value="C:Golgi apparatus"/>
    <property type="evidence" value="ECO:0007669"/>
    <property type="project" value="TreeGrafter"/>
</dbReference>
<feature type="transmembrane region" description="Helical" evidence="9">
    <location>
        <begin position="52"/>
        <end position="75"/>
    </location>
</feature>
<protein>
    <recommendedName>
        <fullName evidence="9">S-acyltransferase</fullName>
        <ecNumber evidence="9">2.3.1.225</ecNumber>
    </recommendedName>
    <alternativeName>
        <fullName evidence="9">Palmitoyltransferase</fullName>
    </alternativeName>
</protein>